<proteinExistence type="predicted"/>
<sequence length="166" mass="17999">MAISSATTIASSVSNGKEVAAIVVHPLEQVLQHDLVGLVRVSVPGVQPLDVHASEQVADVRLLRDPQCGRVDARCLAVLPAQRRPLAGSTHQLVPVELDVRRDTVVRRDLLPQYVVALLELLPLLLRRHCGADEVKVLAVGLVNVCDQHEVIISAQSATARRRETV</sequence>
<dbReference type="Proteomes" id="UP000052979">
    <property type="component" value="Unassembled WGS sequence"/>
</dbReference>
<dbReference type="EMBL" id="LBFI01000011">
    <property type="protein sequence ID" value="KKM46939.1"/>
    <property type="molecule type" value="Genomic_DNA"/>
</dbReference>
<gene>
    <name evidence="1" type="ORF">VT73_01320</name>
</gene>
<dbReference type="KEGG" id="rtc:APU90_08895"/>
<comment type="caution">
    <text evidence="1">The sequence shown here is derived from an EMBL/GenBank/DDBJ whole genome shotgun (WGS) entry which is preliminary data.</text>
</comment>
<evidence type="ECO:0000313" key="2">
    <source>
        <dbReference type="Proteomes" id="UP000052979"/>
    </source>
</evidence>
<dbReference type="AlphaFoldDB" id="A0A0C5BI19"/>
<name>A0A0C5BI19_9MICO</name>
<dbReference type="RefSeq" id="WP_042734211.1">
    <property type="nucleotide sequence ID" value="NZ_LBFI01000011.1"/>
</dbReference>
<keyword evidence="2" id="KW-1185">Reference proteome</keyword>
<dbReference type="KEGG" id="rtx:TI83_08185"/>
<protein>
    <submittedName>
        <fullName evidence="1">Uncharacterized protein</fullName>
    </submittedName>
</protein>
<reference evidence="1 2" key="1">
    <citation type="submission" date="2015-04" db="EMBL/GenBank/DDBJ databases">
        <title>Draft genome sequence of Rathayibacter toxicus strain FH-142 (AKA 70134 or CS 32), a Western Australian isolate.</title>
        <authorList>
            <consortium name="Consortium for Microbial Forensics and Genomics (microFORGE)"/>
            <person name="Knight B.M."/>
            <person name="Roberts D.P."/>
            <person name="Lin D."/>
            <person name="Hari K."/>
            <person name="Fletcher J."/>
            <person name="Melcher U."/>
            <person name="Blagden T."/>
            <person name="Luster D.G."/>
            <person name="Sechler A.J."/>
            <person name="Schneider W.L."/>
            <person name="Winegar R.A."/>
        </authorList>
    </citation>
    <scope>NUCLEOTIDE SEQUENCE [LARGE SCALE GENOMIC DNA]</scope>
    <source>
        <strain evidence="1 2">FH142</strain>
    </source>
</reference>
<accession>A0A0C5BI19</accession>
<organism evidence="1 2">
    <name type="scientific">Rathayibacter toxicus</name>
    <dbReference type="NCBI Taxonomy" id="145458"/>
    <lineage>
        <taxon>Bacteria</taxon>
        <taxon>Bacillati</taxon>
        <taxon>Actinomycetota</taxon>
        <taxon>Actinomycetes</taxon>
        <taxon>Micrococcales</taxon>
        <taxon>Microbacteriaceae</taxon>
        <taxon>Rathayibacter</taxon>
    </lineage>
</organism>
<dbReference type="PATRIC" id="fig|145458.7.peg.1864"/>
<evidence type="ECO:0000313" key="1">
    <source>
        <dbReference type="EMBL" id="KKM46939.1"/>
    </source>
</evidence>